<evidence type="ECO:0000256" key="1">
    <source>
        <dbReference type="ARBA" id="ARBA00007664"/>
    </source>
</evidence>
<evidence type="ECO:0000313" key="7">
    <source>
        <dbReference type="EMBL" id="EOS17718.1"/>
    </source>
</evidence>
<dbReference type="Gene3D" id="2.40.10.10">
    <property type="entry name" value="Trypsin-like serine proteases"/>
    <property type="match status" value="1"/>
</dbReference>
<dbReference type="PATRIC" id="fig|1235789.3.peg.2718"/>
<dbReference type="GO" id="GO:0004252">
    <property type="term" value="F:serine-type endopeptidase activity"/>
    <property type="evidence" value="ECO:0007669"/>
    <property type="project" value="UniProtKB-EC"/>
</dbReference>
<dbReference type="PANTHER" id="PTHR24276:SF97">
    <property type="entry name" value="GH13245P2-RELATED"/>
    <property type="match status" value="1"/>
</dbReference>
<keyword evidence="3" id="KW-1015">Disulfide bond</keyword>
<evidence type="ECO:0000259" key="6">
    <source>
        <dbReference type="PROSITE" id="PS50240"/>
    </source>
</evidence>
<dbReference type="Proteomes" id="UP000014140">
    <property type="component" value="Unassembled WGS sequence"/>
</dbReference>
<evidence type="ECO:0000256" key="4">
    <source>
        <dbReference type="ARBA" id="ARBA00036320"/>
    </source>
</evidence>
<dbReference type="PROSITE" id="PS50240">
    <property type="entry name" value="TRYPSIN_DOM"/>
    <property type="match status" value="1"/>
</dbReference>
<protein>
    <recommendedName>
        <fullName evidence="5">trypsin</fullName>
        <ecNumber evidence="5">3.4.21.4</ecNumber>
    </recommendedName>
</protein>
<keyword evidence="8" id="KW-1185">Reference proteome</keyword>
<dbReference type="InterPro" id="IPR050430">
    <property type="entry name" value="Peptidase_S1"/>
</dbReference>
<dbReference type="PRINTS" id="PR00722">
    <property type="entry name" value="CHYMOTRYPSIN"/>
</dbReference>
<comment type="caution">
    <text evidence="7">The sequence shown here is derived from an EMBL/GenBank/DDBJ whole genome shotgun (WGS) entry which is preliminary data.</text>
</comment>
<accession>S0GTA8</accession>
<evidence type="ECO:0000256" key="3">
    <source>
        <dbReference type="ARBA" id="ARBA00023157"/>
    </source>
</evidence>
<dbReference type="AlphaFoldDB" id="S0GTA8"/>
<evidence type="ECO:0000256" key="2">
    <source>
        <dbReference type="ARBA" id="ARBA00022757"/>
    </source>
</evidence>
<organism evidence="7 8">
    <name type="scientific">Parabacteroides goldsteinii dnLKV18</name>
    <dbReference type="NCBI Taxonomy" id="1235789"/>
    <lineage>
        <taxon>Bacteria</taxon>
        <taxon>Pseudomonadati</taxon>
        <taxon>Bacteroidota</taxon>
        <taxon>Bacteroidia</taxon>
        <taxon>Bacteroidales</taxon>
        <taxon>Tannerellaceae</taxon>
        <taxon>Parabacteroides</taxon>
    </lineage>
</organism>
<proteinExistence type="inferred from homology"/>
<evidence type="ECO:0000256" key="5">
    <source>
        <dbReference type="ARBA" id="ARBA00038868"/>
    </source>
</evidence>
<feature type="domain" description="Peptidase S1" evidence="6">
    <location>
        <begin position="22"/>
        <end position="256"/>
    </location>
</feature>
<dbReference type="InterPro" id="IPR001314">
    <property type="entry name" value="Peptidase_S1A"/>
</dbReference>
<sequence>MKNLILILALLLTLQGYAQQRIIGGNEISITERPFQVHIEKKDIENTYYGGGCIIAPQWILTAAHVVCFDDTEQKVGVEDLKIRYGSSRWTEGNIMFVDQIIIHPEYNKTSLKNDIALVHLSSPLSFFSTCQPIVMSDVVGLTSGEAIVSGWGNITTVGNSGSLSLKATTVSLIPYTHSSIKFKDIILGPWHLFAAASLTMHAGGDSGGPLTVSSEKYGRILAGVVSFSAKTDQQSHPSGYANVGYYREWIRQQTGIGMPTITGNDIIHTEGYYGFSGLFCPSINASWNISNRGIATINSSGQVIRQGTASGQVKLTSVINNFGIPITLTRDILIGLPPFDISCLQQSVMENYRVGTTYNFFADPQWGDGILANNRLTYDWGYSKLSSTGQAGEWIRVNTYNNASFVDMQPAFRFTEPGTYRIEMYVRDGSVTSGMNSKTITVTGNYYSVYMNPACTQLTFTPQIQDMESEILPSLFSTLYSSTVKVHIYSDTSLKFSTILSATNDTNIDISSLDKGIYYLVILKDNAVIERHKILIRR</sequence>
<dbReference type="RefSeq" id="WP_010802106.1">
    <property type="nucleotide sequence ID" value="NZ_KE159519.1"/>
</dbReference>
<dbReference type="FunFam" id="2.40.10.10:FF:000068">
    <property type="entry name" value="transmembrane protease serine 2"/>
    <property type="match status" value="1"/>
</dbReference>
<dbReference type="SMART" id="SM00020">
    <property type="entry name" value="Tryp_SPc"/>
    <property type="match status" value="1"/>
</dbReference>
<dbReference type="InterPro" id="IPR001254">
    <property type="entry name" value="Trypsin_dom"/>
</dbReference>
<dbReference type="InterPro" id="IPR043504">
    <property type="entry name" value="Peptidase_S1_PA_chymotrypsin"/>
</dbReference>
<dbReference type="PANTHER" id="PTHR24276">
    <property type="entry name" value="POLYSERASE-RELATED"/>
    <property type="match status" value="1"/>
</dbReference>
<gene>
    <name evidence="7" type="ORF">C803_02731</name>
</gene>
<comment type="similarity">
    <text evidence="1">Belongs to the peptidase S1 family.</text>
</comment>
<dbReference type="Pfam" id="PF00089">
    <property type="entry name" value="Trypsin"/>
    <property type="match status" value="1"/>
</dbReference>
<dbReference type="HOGENOM" id="CLU_529622_0_0_10"/>
<name>S0GTA8_9BACT</name>
<evidence type="ECO:0000313" key="8">
    <source>
        <dbReference type="Proteomes" id="UP000014140"/>
    </source>
</evidence>
<dbReference type="InterPro" id="IPR009003">
    <property type="entry name" value="Peptidase_S1_PA"/>
</dbReference>
<comment type="catalytic activity">
    <reaction evidence="4">
        <text>Preferential cleavage: Arg-|-Xaa, Lys-|-Xaa.</text>
        <dbReference type="EC" id="3.4.21.4"/>
    </reaction>
</comment>
<reference evidence="7 8" key="1">
    <citation type="submission" date="2013-04" db="EMBL/GenBank/DDBJ databases">
        <title>The Genome Sequence of Parabacteroides goldsteinii dnLKV18.</title>
        <authorList>
            <consortium name="The Broad Institute Genomics Platform"/>
            <consortium name="The Broad Institute Genome Sequencing Center for Infectious Disease"/>
            <person name="Earl A."/>
            <person name="Xavier R."/>
            <person name="Kuhn K."/>
            <person name="Stappenbeck T."/>
            <person name="Walker B."/>
            <person name="Young S."/>
            <person name="Zeng Q."/>
            <person name="Gargeya S."/>
            <person name="Fitzgerald M."/>
            <person name="Haas B."/>
            <person name="Abouelleil A."/>
            <person name="Allen A.W."/>
            <person name="Alvarado L."/>
            <person name="Arachchi H.M."/>
            <person name="Berlin A.M."/>
            <person name="Chapman S.B."/>
            <person name="Gainer-Dewar J."/>
            <person name="Goldberg J."/>
            <person name="Griggs A."/>
            <person name="Gujja S."/>
            <person name="Hansen M."/>
            <person name="Howarth C."/>
            <person name="Imamovic A."/>
            <person name="Ireland A."/>
            <person name="Larimer J."/>
            <person name="McCowan C."/>
            <person name="Murphy C."/>
            <person name="Pearson M."/>
            <person name="Poon T.W."/>
            <person name="Priest M."/>
            <person name="Roberts A."/>
            <person name="Saif S."/>
            <person name="Shea T."/>
            <person name="Sisk P."/>
            <person name="Sykes S."/>
            <person name="Wortman J."/>
            <person name="Nusbaum C."/>
            <person name="Birren B."/>
        </authorList>
    </citation>
    <scope>NUCLEOTIDE SEQUENCE [LARGE SCALE GENOMIC DNA]</scope>
    <source>
        <strain evidence="8">dnLKV18</strain>
    </source>
</reference>
<dbReference type="CDD" id="cd00190">
    <property type="entry name" value="Tryp_SPc"/>
    <property type="match status" value="1"/>
</dbReference>
<dbReference type="SUPFAM" id="SSF50494">
    <property type="entry name" value="Trypsin-like serine proteases"/>
    <property type="match status" value="1"/>
</dbReference>
<dbReference type="EMBL" id="ASSQ01000013">
    <property type="protein sequence ID" value="EOS17718.1"/>
    <property type="molecule type" value="Genomic_DNA"/>
</dbReference>
<dbReference type="EC" id="3.4.21.4" evidence="5"/>
<dbReference type="GO" id="GO:0006508">
    <property type="term" value="P:proteolysis"/>
    <property type="evidence" value="ECO:0007669"/>
    <property type="project" value="InterPro"/>
</dbReference>
<keyword evidence="2" id="KW-0222">Digestion</keyword>